<keyword evidence="10" id="KW-1185">Reference proteome</keyword>
<dbReference type="RefSeq" id="WP_340337363.1">
    <property type="nucleotide sequence ID" value="NZ_JBBKZS010000010.1"/>
</dbReference>
<dbReference type="PROSITE" id="PS50110">
    <property type="entry name" value="RESPONSE_REGULATORY"/>
    <property type="match status" value="1"/>
</dbReference>
<dbReference type="Pfam" id="PF01590">
    <property type="entry name" value="GAF"/>
    <property type="match status" value="1"/>
</dbReference>
<evidence type="ECO:0000256" key="3">
    <source>
        <dbReference type="ARBA" id="ARBA00023015"/>
    </source>
</evidence>
<dbReference type="Pfam" id="PF00196">
    <property type="entry name" value="GerE"/>
    <property type="match status" value="1"/>
</dbReference>
<comment type="caution">
    <text evidence="9">The sequence shown here is derived from an EMBL/GenBank/DDBJ whole genome shotgun (WGS) entry which is preliminary data.</text>
</comment>
<dbReference type="InterPro" id="IPR016032">
    <property type="entry name" value="Sig_transdc_resp-reg_C-effctor"/>
</dbReference>
<gene>
    <name evidence="9" type="ORF">WKW79_22125</name>
</gene>
<dbReference type="SMART" id="SM00421">
    <property type="entry name" value="HTH_LUXR"/>
    <property type="match status" value="1"/>
</dbReference>
<dbReference type="SUPFAM" id="SSF55781">
    <property type="entry name" value="GAF domain-like"/>
    <property type="match status" value="1"/>
</dbReference>
<dbReference type="InterPro" id="IPR029016">
    <property type="entry name" value="GAF-like_dom_sf"/>
</dbReference>
<keyword evidence="6" id="KW-0597">Phosphoprotein</keyword>
<feature type="modified residue" description="4-aspartylphosphate" evidence="6">
    <location>
        <position position="324"/>
    </location>
</feature>
<evidence type="ECO:0000313" key="9">
    <source>
        <dbReference type="EMBL" id="MEJ8857289.1"/>
    </source>
</evidence>
<dbReference type="Gene3D" id="3.30.450.40">
    <property type="match status" value="1"/>
</dbReference>
<feature type="domain" description="HTH luxR-type" evidence="7">
    <location>
        <begin position="405"/>
        <end position="470"/>
    </location>
</feature>
<keyword evidence="5" id="KW-0804">Transcription</keyword>
<dbReference type="SUPFAM" id="SSF46894">
    <property type="entry name" value="C-terminal effector domain of the bipartite response regulators"/>
    <property type="match status" value="1"/>
</dbReference>
<evidence type="ECO:0000256" key="6">
    <source>
        <dbReference type="PROSITE-ProRule" id="PRU00169"/>
    </source>
</evidence>
<dbReference type="Gene3D" id="1.10.10.10">
    <property type="entry name" value="Winged helix-like DNA-binding domain superfamily/Winged helix DNA-binding domain"/>
    <property type="match status" value="1"/>
</dbReference>
<feature type="domain" description="Response regulatory" evidence="8">
    <location>
        <begin position="274"/>
        <end position="389"/>
    </location>
</feature>
<dbReference type="PANTHER" id="PTHR44688:SF16">
    <property type="entry name" value="DNA-BINDING TRANSCRIPTIONAL ACTIVATOR DEVR_DOSR"/>
    <property type="match status" value="1"/>
</dbReference>
<dbReference type="PRINTS" id="PR00038">
    <property type="entry name" value="HTHLUXR"/>
</dbReference>
<sequence>MQEHDGASHAWNPMNGKVLDLIDHSPEIRLRQGSAAFFEARVSMRYAGAALHEQLAVEGVLCAVSRRLADTSAPDMLRTMETSLGELAEALGYGRCTFSELIEGDYLNVLCSCATGDIEPLPRGRFPYRLPWFLGQLRAGRTVALSNLPDDLPADAVEEKAHCRRIGLRSCLSIPVRVGRRITAAFTFSSMHRARAWPPETVARLTMLGEMLGGALALARAEDEASERQRAWHADRVERANPPAAAPLEPDHKARPDDFGIADAAADEIAETALVCVIDGDPGMRASLVRLLGAQGWLTRPYPSADAFLAAQPPAASVACMLLDVRMPGTSGLDLQRHLVQKGCAPAVIFITDHGDVVACVEAMKLGASDFLVKPVDARVLVEAVRKAVTDYHARREQALSQSTLMRRISSLSTRERQIMEHVIEGRLNKQIAADLLITEQTVKQHRGRVMDKMEVRSVAQLVRACEAIGLFQAPTLK</sequence>
<keyword evidence="2" id="KW-0418">Kinase</keyword>
<dbReference type="InterPro" id="IPR001789">
    <property type="entry name" value="Sig_transdc_resp-reg_receiver"/>
</dbReference>
<dbReference type="InterPro" id="IPR011006">
    <property type="entry name" value="CheY-like_superfamily"/>
</dbReference>
<dbReference type="CDD" id="cd06170">
    <property type="entry name" value="LuxR_C_like"/>
    <property type="match status" value="1"/>
</dbReference>
<evidence type="ECO:0000256" key="5">
    <source>
        <dbReference type="ARBA" id="ARBA00023163"/>
    </source>
</evidence>
<organism evidence="9 10">
    <name type="scientific">Variovorax robiniae</name>
    <dbReference type="NCBI Taxonomy" id="1836199"/>
    <lineage>
        <taxon>Bacteria</taxon>
        <taxon>Pseudomonadati</taxon>
        <taxon>Pseudomonadota</taxon>
        <taxon>Betaproteobacteria</taxon>
        <taxon>Burkholderiales</taxon>
        <taxon>Comamonadaceae</taxon>
        <taxon>Variovorax</taxon>
    </lineage>
</organism>
<evidence type="ECO:0000259" key="8">
    <source>
        <dbReference type="PROSITE" id="PS50110"/>
    </source>
</evidence>
<protein>
    <submittedName>
        <fullName evidence="9">Response regulator</fullName>
    </submittedName>
</protein>
<keyword evidence="3" id="KW-0805">Transcription regulation</keyword>
<dbReference type="InterPro" id="IPR003018">
    <property type="entry name" value="GAF"/>
</dbReference>
<dbReference type="PANTHER" id="PTHR44688">
    <property type="entry name" value="DNA-BINDING TRANSCRIPTIONAL ACTIVATOR DEVR_DOSR"/>
    <property type="match status" value="1"/>
</dbReference>
<dbReference type="EMBL" id="JBBKZS010000010">
    <property type="protein sequence ID" value="MEJ8857289.1"/>
    <property type="molecule type" value="Genomic_DNA"/>
</dbReference>
<dbReference type="SMART" id="SM00065">
    <property type="entry name" value="GAF"/>
    <property type="match status" value="1"/>
</dbReference>
<keyword evidence="1" id="KW-0808">Transferase</keyword>
<evidence type="ECO:0000313" key="10">
    <source>
        <dbReference type="Proteomes" id="UP001367030"/>
    </source>
</evidence>
<dbReference type="SUPFAM" id="SSF52172">
    <property type="entry name" value="CheY-like"/>
    <property type="match status" value="1"/>
</dbReference>
<evidence type="ECO:0000256" key="4">
    <source>
        <dbReference type="ARBA" id="ARBA00023125"/>
    </source>
</evidence>
<dbReference type="InterPro" id="IPR036388">
    <property type="entry name" value="WH-like_DNA-bd_sf"/>
</dbReference>
<dbReference type="SMART" id="SM00448">
    <property type="entry name" value="REC"/>
    <property type="match status" value="1"/>
</dbReference>
<evidence type="ECO:0000256" key="1">
    <source>
        <dbReference type="ARBA" id="ARBA00022679"/>
    </source>
</evidence>
<dbReference type="Gene3D" id="3.40.50.2300">
    <property type="match status" value="1"/>
</dbReference>
<proteinExistence type="predicted"/>
<evidence type="ECO:0000259" key="7">
    <source>
        <dbReference type="PROSITE" id="PS50043"/>
    </source>
</evidence>
<dbReference type="PROSITE" id="PS50043">
    <property type="entry name" value="HTH_LUXR_2"/>
    <property type="match status" value="1"/>
</dbReference>
<dbReference type="Pfam" id="PF00072">
    <property type="entry name" value="Response_reg"/>
    <property type="match status" value="1"/>
</dbReference>
<reference evidence="9 10" key="1">
    <citation type="submission" date="2024-03" db="EMBL/GenBank/DDBJ databases">
        <title>Novel species of the genus Variovorax.</title>
        <authorList>
            <person name="Liu Q."/>
            <person name="Xin Y.-H."/>
        </authorList>
    </citation>
    <scope>NUCLEOTIDE SEQUENCE [LARGE SCALE GENOMIC DNA]</scope>
    <source>
        <strain evidence="9 10">KACC 18901</strain>
    </source>
</reference>
<dbReference type="PROSITE" id="PS00622">
    <property type="entry name" value="HTH_LUXR_1"/>
    <property type="match status" value="1"/>
</dbReference>
<evidence type="ECO:0000256" key="2">
    <source>
        <dbReference type="ARBA" id="ARBA00022777"/>
    </source>
</evidence>
<dbReference type="Proteomes" id="UP001367030">
    <property type="component" value="Unassembled WGS sequence"/>
</dbReference>
<name>A0ABU8XC94_9BURK</name>
<dbReference type="InterPro" id="IPR000792">
    <property type="entry name" value="Tscrpt_reg_LuxR_C"/>
</dbReference>
<accession>A0ABU8XC94</accession>
<keyword evidence="4" id="KW-0238">DNA-binding</keyword>